<evidence type="ECO:0000313" key="2">
    <source>
        <dbReference type="Proteomes" id="UP001296923"/>
    </source>
</evidence>
<accession>A0ABS2ZQ73</accession>
<comment type="caution">
    <text evidence="1">The sequence shown here is derived from an EMBL/GenBank/DDBJ whole genome shotgun (WGS) entry which is preliminary data.</text>
</comment>
<dbReference type="Proteomes" id="UP001296923">
    <property type="component" value="Unassembled WGS sequence"/>
</dbReference>
<gene>
    <name evidence="1" type="ORF">JYA63_09590</name>
</gene>
<dbReference type="EMBL" id="JAFHKR010000039">
    <property type="protein sequence ID" value="MBN3554518.1"/>
    <property type="molecule type" value="Genomic_DNA"/>
</dbReference>
<sequence length="51" mass="5778">MPPIVNALEILTEKKIHPTMPTVPIHKLSIKLTKKWGSTIPVWDTVNLAYL</sequence>
<name>A0ABS2ZQ73_9BACL</name>
<organism evidence="1 2">
    <name type="scientific">Fictibacillus nanhaiensis</name>
    <dbReference type="NCBI Taxonomy" id="742169"/>
    <lineage>
        <taxon>Bacteria</taxon>
        <taxon>Bacillati</taxon>
        <taxon>Bacillota</taxon>
        <taxon>Bacilli</taxon>
        <taxon>Bacillales</taxon>
        <taxon>Fictibacillaceae</taxon>
        <taxon>Fictibacillus</taxon>
    </lineage>
</organism>
<reference evidence="1 2" key="1">
    <citation type="submission" date="2021-01" db="EMBL/GenBank/DDBJ databases">
        <title>Genome Sequencing of Type Strains.</title>
        <authorList>
            <person name="Lemaire J.F."/>
            <person name="Inderbitzin P."/>
            <person name="Collins S.B."/>
            <person name="Wespe N."/>
            <person name="Knight-Connoni V."/>
        </authorList>
    </citation>
    <scope>NUCLEOTIDE SEQUENCE [LARGE SCALE GENOMIC DNA]</scope>
    <source>
        <strain evidence="1 2">DSM 23009</strain>
    </source>
</reference>
<dbReference type="RefSeq" id="WP_205725551.1">
    <property type="nucleotide sequence ID" value="NZ_JAFHKR010000039.1"/>
</dbReference>
<protein>
    <submittedName>
        <fullName evidence="1">Uncharacterized protein</fullName>
    </submittedName>
</protein>
<evidence type="ECO:0000313" key="1">
    <source>
        <dbReference type="EMBL" id="MBN3554518.1"/>
    </source>
</evidence>
<proteinExistence type="predicted"/>
<keyword evidence="2" id="KW-1185">Reference proteome</keyword>